<comment type="catalytic activity">
    <reaction evidence="1 10">
        <text>2-phosphoglycolate + H2O = glycolate + phosphate</text>
        <dbReference type="Rhea" id="RHEA:14369"/>
        <dbReference type="ChEBI" id="CHEBI:15377"/>
        <dbReference type="ChEBI" id="CHEBI:29805"/>
        <dbReference type="ChEBI" id="CHEBI:43474"/>
        <dbReference type="ChEBI" id="CHEBI:58033"/>
        <dbReference type="EC" id="3.1.3.18"/>
    </reaction>
</comment>
<evidence type="ECO:0000256" key="10">
    <source>
        <dbReference type="HAMAP-Rule" id="MF_00495"/>
    </source>
</evidence>
<dbReference type="GO" id="GO:0005975">
    <property type="term" value="P:carbohydrate metabolic process"/>
    <property type="evidence" value="ECO:0007669"/>
    <property type="project" value="InterPro"/>
</dbReference>
<dbReference type="UniPathway" id="UPA00865">
    <property type="reaction ID" value="UER00834"/>
</dbReference>
<dbReference type="CDD" id="cd16417">
    <property type="entry name" value="HAD_PGPase"/>
    <property type="match status" value="1"/>
</dbReference>
<evidence type="ECO:0000256" key="8">
    <source>
        <dbReference type="ARBA" id="ARBA00022842"/>
    </source>
</evidence>
<dbReference type="FunFam" id="3.40.50.1000:FF:000022">
    <property type="entry name" value="Phosphoglycolate phosphatase"/>
    <property type="match status" value="1"/>
</dbReference>
<dbReference type="EC" id="3.1.3.18" evidence="5 10"/>
<comment type="cofactor">
    <cofactor evidence="2 10">
        <name>Mg(2+)</name>
        <dbReference type="ChEBI" id="CHEBI:18420"/>
    </cofactor>
</comment>
<feature type="binding site" evidence="10">
    <location>
        <position position="174"/>
    </location>
    <ligand>
        <name>Mg(2+)</name>
        <dbReference type="ChEBI" id="CHEBI:18420"/>
    </ligand>
</feature>
<dbReference type="SFLD" id="SFLDG01135">
    <property type="entry name" value="C1.5.6:_HAD__Beta-PGM__Phospha"/>
    <property type="match status" value="1"/>
</dbReference>
<dbReference type="PRINTS" id="PR00413">
    <property type="entry name" value="HADHALOGNASE"/>
</dbReference>
<evidence type="ECO:0000256" key="2">
    <source>
        <dbReference type="ARBA" id="ARBA00001946"/>
    </source>
</evidence>
<organism evidence="11 12">
    <name type="scientific">Frischella perrara</name>
    <dbReference type="NCBI Taxonomy" id="1267021"/>
    <lineage>
        <taxon>Bacteria</taxon>
        <taxon>Pseudomonadati</taxon>
        <taxon>Pseudomonadota</taxon>
        <taxon>Gammaproteobacteria</taxon>
        <taxon>Orbales</taxon>
        <taxon>Orbaceae</taxon>
        <taxon>Frischella</taxon>
    </lineage>
</organism>
<dbReference type="Proteomes" id="UP000030901">
    <property type="component" value="Chromosome"/>
</dbReference>
<dbReference type="HAMAP" id="MF_00495">
    <property type="entry name" value="GPH_hydrolase_bact"/>
    <property type="match status" value="1"/>
</dbReference>
<dbReference type="SUPFAM" id="SSF56784">
    <property type="entry name" value="HAD-like"/>
    <property type="match status" value="1"/>
</dbReference>
<dbReference type="InterPro" id="IPR023214">
    <property type="entry name" value="HAD_sf"/>
</dbReference>
<evidence type="ECO:0000256" key="3">
    <source>
        <dbReference type="ARBA" id="ARBA00004818"/>
    </source>
</evidence>
<comment type="pathway">
    <text evidence="3 10">Organic acid metabolism; glycolate biosynthesis; glycolate from 2-phosphoglycolate: step 1/1.</text>
</comment>
<dbReference type="Gene3D" id="3.40.50.1000">
    <property type="entry name" value="HAD superfamily/HAD-like"/>
    <property type="match status" value="1"/>
</dbReference>
<dbReference type="InterPro" id="IPR006439">
    <property type="entry name" value="HAD-SF_hydro_IA"/>
</dbReference>
<gene>
    <name evidence="11" type="ORF">FPB0191_02041</name>
</gene>
<feature type="active site" description="Nucleophile" evidence="10">
    <location>
        <position position="14"/>
    </location>
</feature>
<feature type="binding site" evidence="10">
    <location>
        <position position="14"/>
    </location>
    <ligand>
        <name>Mg(2+)</name>
        <dbReference type="ChEBI" id="CHEBI:18420"/>
    </ligand>
</feature>
<dbReference type="KEGG" id="fpp:FPB0191_02041"/>
<reference evidence="11 12" key="1">
    <citation type="journal article" date="2014" name="Appl. Environ. Microbiol.">
        <title>Gut symbionts from distinct hosts exhibit genotoxic activity via divergent colibactin biosynthetic pathways.</title>
        <authorList>
            <person name="Engel P."/>
            <person name="Vizcaino M.I."/>
            <person name="Crawford J.M."/>
        </authorList>
    </citation>
    <scope>NUCLEOTIDE SEQUENCE [LARGE SCALE GENOMIC DNA]</scope>
    <source>
        <strain evidence="11 12">PEB0191</strain>
    </source>
</reference>
<sequence length="230" mass="25064">MMNKPNDIQAIAFDLDGTLVDSVPGLTLAAQRMLTDLSLPSVTCDQVKNWVGNGIDVMIQRILKAVGGEQTQLSQAKSAFNHHYDQVIEEGTKLFPGVLSTLQTLKENNYAIALVTNKPREFLPSLLKSLGLAPFFDLVLGGGDVIKLKPHPAPLYQVMASFGLYNDQLLFVGDSKNDITAAKNAQCITVGLTYGYNYGEPIANSHPDYVFDHFADILTLLPCPKIAPTK</sequence>
<dbReference type="AlphaFoldDB" id="A0A0A7S945"/>
<keyword evidence="12" id="KW-1185">Reference proteome</keyword>
<dbReference type="PANTHER" id="PTHR43434:SF1">
    <property type="entry name" value="PHOSPHOGLYCOLATE PHOSPHATASE"/>
    <property type="match status" value="1"/>
</dbReference>
<protein>
    <recommendedName>
        <fullName evidence="5 10">Phosphoglycolate phosphatase</fullName>
        <shortName evidence="10">PGP</shortName>
        <shortName evidence="10">PGPase</shortName>
        <ecNumber evidence="5 10">3.1.3.18</ecNumber>
    </recommendedName>
</protein>
<dbReference type="STRING" id="1267021.FPB0191_02041"/>
<evidence type="ECO:0000256" key="9">
    <source>
        <dbReference type="ARBA" id="ARBA00023277"/>
    </source>
</evidence>
<dbReference type="SFLD" id="SFLDG01129">
    <property type="entry name" value="C1.5:_HAD__Beta-PGM__Phosphata"/>
    <property type="match status" value="1"/>
</dbReference>
<dbReference type="InterPro" id="IPR050155">
    <property type="entry name" value="HAD-like_hydrolase_sf"/>
</dbReference>
<dbReference type="InterPro" id="IPR041492">
    <property type="entry name" value="HAD_2"/>
</dbReference>
<dbReference type="GO" id="GO:0006281">
    <property type="term" value="P:DNA repair"/>
    <property type="evidence" value="ECO:0007669"/>
    <property type="project" value="TreeGrafter"/>
</dbReference>
<dbReference type="NCBIfam" id="NF009695">
    <property type="entry name" value="PRK13222.1-2"/>
    <property type="match status" value="1"/>
</dbReference>
<comment type="similarity">
    <text evidence="4 10">Belongs to the HAD-like hydrolase superfamily. CbbY/CbbZ/Gph/YieH family.</text>
</comment>
<dbReference type="HOGENOM" id="CLU_045011_19_1_6"/>
<dbReference type="GO" id="GO:0046872">
    <property type="term" value="F:metal ion binding"/>
    <property type="evidence" value="ECO:0007669"/>
    <property type="project" value="UniProtKB-KW"/>
</dbReference>
<dbReference type="GO" id="GO:0046295">
    <property type="term" value="P:glycolate biosynthetic process"/>
    <property type="evidence" value="ECO:0007669"/>
    <property type="project" value="UniProtKB-UniRule"/>
</dbReference>
<dbReference type="NCBIfam" id="TIGR01549">
    <property type="entry name" value="HAD-SF-IA-v1"/>
    <property type="match status" value="1"/>
</dbReference>
<dbReference type="EMBL" id="CP009056">
    <property type="protein sequence ID" value="AJA45851.1"/>
    <property type="molecule type" value="Genomic_DNA"/>
</dbReference>
<keyword evidence="6 10" id="KW-0479">Metal-binding</keyword>
<dbReference type="PANTHER" id="PTHR43434">
    <property type="entry name" value="PHOSPHOGLYCOLATE PHOSPHATASE"/>
    <property type="match status" value="1"/>
</dbReference>
<dbReference type="InterPro" id="IPR023198">
    <property type="entry name" value="PGP-like_dom2"/>
</dbReference>
<dbReference type="Gene3D" id="1.10.150.240">
    <property type="entry name" value="Putative phosphatase, domain 2"/>
    <property type="match status" value="1"/>
</dbReference>
<name>A0A0A7S945_FRIPE</name>
<dbReference type="NCBIfam" id="TIGR01509">
    <property type="entry name" value="HAD-SF-IA-v3"/>
    <property type="match status" value="1"/>
</dbReference>
<dbReference type="InterPro" id="IPR037512">
    <property type="entry name" value="PGPase_prok"/>
</dbReference>
<dbReference type="RefSeq" id="WP_202965339.1">
    <property type="nucleotide sequence ID" value="NZ_CALYQC010000012.1"/>
</dbReference>
<dbReference type="GO" id="GO:0005829">
    <property type="term" value="C:cytosol"/>
    <property type="evidence" value="ECO:0007669"/>
    <property type="project" value="TreeGrafter"/>
</dbReference>
<keyword evidence="9 10" id="KW-0119">Carbohydrate metabolism</keyword>
<evidence type="ECO:0000256" key="7">
    <source>
        <dbReference type="ARBA" id="ARBA00022801"/>
    </source>
</evidence>
<proteinExistence type="inferred from homology"/>
<dbReference type="SFLD" id="SFLDS00003">
    <property type="entry name" value="Haloacid_Dehalogenase"/>
    <property type="match status" value="1"/>
</dbReference>
<accession>A0A0A7S945</accession>
<evidence type="ECO:0000256" key="6">
    <source>
        <dbReference type="ARBA" id="ARBA00022723"/>
    </source>
</evidence>
<dbReference type="InterPro" id="IPR036412">
    <property type="entry name" value="HAD-like_sf"/>
</dbReference>
<evidence type="ECO:0000256" key="1">
    <source>
        <dbReference type="ARBA" id="ARBA00000830"/>
    </source>
</evidence>
<evidence type="ECO:0000313" key="11">
    <source>
        <dbReference type="EMBL" id="AJA45851.1"/>
    </source>
</evidence>
<keyword evidence="7 10" id="KW-0378">Hydrolase</keyword>
<feature type="binding site" evidence="10">
    <location>
        <position position="16"/>
    </location>
    <ligand>
        <name>Mg(2+)</name>
        <dbReference type="ChEBI" id="CHEBI:18420"/>
    </ligand>
</feature>
<dbReference type="GO" id="GO:0008967">
    <property type="term" value="F:phosphoglycolate phosphatase activity"/>
    <property type="evidence" value="ECO:0007669"/>
    <property type="project" value="UniProtKB-UniRule"/>
</dbReference>
<keyword evidence="8 10" id="KW-0460">Magnesium</keyword>
<dbReference type="Pfam" id="PF13419">
    <property type="entry name" value="HAD_2"/>
    <property type="match status" value="1"/>
</dbReference>
<comment type="function">
    <text evidence="10">Specifically catalyzes the dephosphorylation of 2-phosphoglycolate. Is involved in the dissimilation of the intracellular 2-phosphoglycolate formed during the DNA repair of 3'-phosphoglycolate ends, a major class of DNA lesions induced by oxidative stress.</text>
</comment>
<evidence type="ECO:0000256" key="4">
    <source>
        <dbReference type="ARBA" id="ARBA00006171"/>
    </source>
</evidence>
<dbReference type="NCBIfam" id="TIGR01449">
    <property type="entry name" value="PGP_bact"/>
    <property type="match status" value="1"/>
</dbReference>
<evidence type="ECO:0000256" key="5">
    <source>
        <dbReference type="ARBA" id="ARBA00013078"/>
    </source>
</evidence>
<evidence type="ECO:0000313" key="12">
    <source>
        <dbReference type="Proteomes" id="UP000030901"/>
    </source>
</evidence>